<evidence type="ECO:0000256" key="7">
    <source>
        <dbReference type="PIRSR" id="PIRSR631098-51"/>
    </source>
</evidence>
<keyword evidence="3" id="KW-0964">Secreted</keyword>
<comment type="subcellular location">
    <subcellularLocation>
        <location evidence="1">Secreted</location>
    </subcellularLocation>
</comment>
<dbReference type="Proteomes" id="UP000326759">
    <property type="component" value="Unassembled WGS sequence"/>
</dbReference>
<evidence type="ECO:0000256" key="8">
    <source>
        <dbReference type="SAM" id="Phobius"/>
    </source>
</evidence>
<evidence type="ECO:0000256" key="6">
    <source>
        <dbReference type="ARBA" id="ARBA00023320"/>
    </source>
</evidence>
<feature type="disulfide bond" evidence="7">
    <location>
        <begin position="52"/>
        <end position="89"/>
    </location>
</feature>
<evidence type="ECO:0000256" key="3">
    <source>
        <dbReference type="ARBA" id="ARBA00022525"/>
    </source>
</evidence>
<dbReference type="SUPFAM" id="SSF81778">
    <property type="entry name" value="Crustacean CHH/MIH/GIH neurohormone"/>
    <property type="match status" value="1"/>
</dbReference>
<accession>A0A5N5T8Q8</accession>
<dbReference type="InterPro" id="IPR035957">
    <property type="entry name" value="Crust_neurohorm_sf"/>
</dbReference>
<reference evidence="9 10" key="1">
    <citation type="journal article" date="2019" name="PLoS Biol.">
        <title>Sex chromosomes control vertical transmission of feminizing Wolbachia symbionts in an isopod.</title>
        <authorList>
            <person name="Becking T."/>
            <person name="Chebbi M.A."/>
            <person name="Giraud I."/>
            <person name="Moumen B."/>
            <person name="Laverre T."/>
            <person name="Caubet Y."/>
            <person name="Peccoud J."/>
            <person name="Gilbert C."/>
            <person name="Cordaux R."/>
        </authorList>
    </citation>
    <scope>NUCLEOTIDE SEQUENCE [LARGE SCALE GENOMIC DNA]</scope>
    <source>
        <strain evidence="9">ANa2</strain>
        <tissue evidence="9">Whole body excluding digestive tract and cuticle</tissue>
    </source>
</reference>
<dbReference type="AlphaFoldDB" id="A0A5N5T8Q8"/>
<keyword evidence="10" id="KW-1185">Reference proteome</keyword>
<keyword evidence="5 7" id="KW-1015">Disulfide bond</keyword>
<keyword evidence="6" id="KW-0527">Neuropeptide</keyword>
<dbReference type="PROSITE" id="PS01250">
    <property type="entry name" value="CHH_MIH_GIH"/>
    <property type="match status" value="1"/>
</dbReference>
<keyword evidence="8" id="KW-0812">Transmembrane</keyword>
<evidence type="ECO:0000313" key="9">
    <source>
        <dbReference type="EMBL" id="KAB7501390.1"/>
    </source>
</evidence>
<dbReference type="InterPro" id="IPR018251">
    <property type="entry name" value="Crust_neurhormone_CS"/>
</dbReference>
<dbReference type="InterPro" id="IPR031098">
    <property type="entry name" value="Crust_neurohorm"/>
</dbReference>
<keyword evidence="8" id="KW-0472">Membrane</keyword>
<evidence type="ECO:0000256" key="5">
    <source>
        <dbReference type="ARBA" id="ARBA00023157"/>
    </source>
</evidence>
<sequence>MYVVVVEIKIPKMYHKPISSIVKILLFTVLMASLSEGYNIPLAWGRRDMPDCLGVLGNRDLYDDVSRICSDCQNVFRDKNVESKCRSDCFSTSYFETCIMALDLAEKISDYKLHASILKEGKK</sequence>
<dbReference type="GO" id="GO:0007623">
    <property type="term" value="P:circadian rhythm"/>
    <property type="evidence" value="ECO:0007669"/>
    <property type="project" value="TreeGrafter"/>
</dbReference>
<comment type="caution">
    <text evidence="9">The sequence shown here is derived from an EMBL/GenBank/DDBJ whole genome shotgun (WGS) entry which is preliminary data.</text>
</comment>
<organism evidence="9 10">
    <name type="scientific">Armadillidium nasatum</name>
    <dbReference type="NCBI Taxonomy" id="96803"/>
    <lineage>
        <taxon>Eukaryota</taxon>
        <taxon>Metazoa</taxon>
        <taxon>Ecdysozoa</taxon>
        <taxon>Arthropoda</taxon>
        <taxon>Crustacea</taxon>
        <taxon>Multicrustacea</taxon>
        <taxon>Malacostraca</taxon>
        <taxon>Eumalacostraca</taxon>
        <taxon>Peracarida</taxon>
        <taxon>Isopoda</taxon>
        <taxon>Oniscidea</taxon>
        <taxon>Crinocheta</taxon>
        <taxon>Armadillidiidae</taxon>
        <taxon>Armadillidium</taxon>
    </lineage>
</organism>
<evidence type="ECO:0000256" key="2">
    <source>
        <dbReference type="ARBA" id="ARBA00005447"/>
    </source>
</evidence>
<dbReference type="PRINTS" id="PR00550">
    <property type="entry name" value="HYPRGLYCEMIC"/>
</dbReference>
<gene>
    <name evidence="9" type="primary">VIH_1</name>
    <name evidence="9" type="ORF">Anas_01358</name>
</gene>
<dbReference type="GO" id="GO:0005184">
    <property type="term" value="F:neuropeptide hormone activity"/>
    <property type="evidence" value="ECO:0007669"/>
    <property type="project" value="InterPro"/>
</dbReference>
<feature type="disulfide bond" evidence="7">
    <location>
        <begin position="72"/>
        <end position="98"/>
    </location>
</feature>
<feature type="transmembrane region" description="Helical" evidence="8">
    <location>
        <begin position="20"/>
        <end position="40"/>
    </location>
</feature>
<dbReference type="OrthoDB" id="6348351at2759"/>
<comment type="similarity">
    <text evidence="2">Belongs to the arthropod CHH/MIH/GIH/VIH hormone family.</text>
</comment>
<dbReference type="InterPro" id="IPR001166">
    <property type="entry name" value="Hyperglycemic"/>
</dbReference>
<feature type="disulfide bond" evidence="7">
    <location>
        <begin position="69"/>
        <end position="85"/>
    </location>
</feature>
<dbReference type="GO" id="GO:0005576">
    <property type="term" value="C:extracellular region"/>
    <property type="evidence" value="ECO:0007669"/>
    <property type="project" value="UniProtKB-SubCell"/>
</dbReference>
<dbReference type="EMBL" id="SEYY01010811">
    <property type="protein sequence ID" value="KAB7501390.1"/>
    <property type="molecule type" value="Genomic_DNA"/>
</dbReference>
<dbReference type="PANTHER" id="PTHR35981">
    <property type="entry name" value="ION TRANSPORT PEPTIDE, ISOFORM C"/>
    <property type="match status" value="1"/>
</dbReference>
<proteinExistence type="inferred from homology"/>
<evidence type="ECO:0000256" key="1">
    <source>
        <dbReference type="ARBA" id="ARBA00004613"/>
    </source>
</evidence>
<evidence type="ECO:0000313" key="10">
    <source>
        <dbReference type="Proteomes" id="UP000326759"/>
    </source>
</evidence>
<dbReference type="GO" id="GO:0007218">
    <property type="term" value="P:neuropeptide signaling pathway"/>
    <property type="evidence" value="ECO:0007669"/>
    <property type="project" value="UniProtKB-KW"/>
</dbReference>
<name>A0A5N5T8Q8_9CRUS</name>
<dbReference type="Gene3D" id="1.10.2010.10">
    <property type="entry name" value="Crustacean CHH/MIH/GIH neurohormone"/>
    <property type="match status" value="1"/>
</dbReference>
<keyword evidence="4" id="KW-0372">Hormone</keyword>
<keyword evidence="8" id="KW-1133">Transmembrane helix</keyword>
<dbReference type="PANTHER" id="PTHR35981:SF2">
    <property type="entry name" value="ION TRANSPORT PEPTIDE, ISOFORM C"/>
    <property type="match status" value="1"/>
</dbReference>
<evidence type="ECO:0000256" key="4">
    <source>
        <dbReference type="ARBA" id="ARBA00022702"/>
    </source>
</evidence>
<dbReference type="Pfam" id="PF01147">
    <property type="entry name" value="Crust_neurohorm"/>
    <property type="match status" value="1"/>
</dbReference>
<protein>
    <submittedName>
        <fullName evidence="9">Vitellogenesis-inhibiting hormone</fullName>
    </submittedName>
</protein>